<name>A0A417XTM1_9ACTN</name>
<evidence type="ECO:0000259" key="6">
    <source>
        <dbReference type="SMART" id="SM00829"/>
    </source>
</evidence>
<dbReference type="GO" id="GO:0008270">
    <property type="term" value="F:zinc ion binding"/>
    <property type="evidence" value="ECO:0007669"/>
    <property type="project" value="InterPro"/>
</dbReference>
<evidence type="ECO:0000256" key="3">
    <source>
        <dbReference type="ARBA" id="ARBA00022833"/>
    </source>
</evidence>
<dbReference type="SUPFAM" id="SSF51735">
    <property type="entry name" value="NAD(P)-binding Rossmann-fold domains"/>
    <property type="match status" value="1"/>
</dbReference>
<dbReference type="Gene3D" id="3.40.50.720">
    <property type="entry name" value="NAD(P)-binding Rossmann-like Domain"/>
    <property type="match status" value="1"/>
</dbReference>
<dbReference type="Gene3D" id="3.90.180.10">
    <property type="entry name" value="Medium-chain alcohol dehydrogenases, catalytic domain"/>
    <property type="match status" value="1"/>
</dbReference>
<evidence type="ECO:0000313" key="7">
    <source>
        <dbReference type="EMBL" id="RHW23802.1"/>
    </source>
</evidence>
<organism evidence="7 8">
    <name type="scientific">Nocardioides immobilis</name>
    <dbReference type="NCBI Taxonomy" id="2049295"/>
    <lineage>
        <taxon>Bacteria</taxon>
        <taxon>Bacillati</taxon>
        <taxon>Actinomycetota</taxon>
        <taxon>Actinomycetes</taxon>
        <taxon>Propionibacteriales</taxon>
        <taxon>Nocardioidaceae</taxon>
        <taxon>Nocardioides</taxon>
    </lineage>
</organism>
<evidence type="ECO:0000256" key="5">
    <source>
        <dbReference type="RuleBase" id="RU361277"/>
    </source>
</evidence>
<dbReference type="PROSITE" id="PS00059">
    <property type="entry name" value="ADH_ZINC"/>
    <property type="match status" value="1"/>
</dbReference>
<dbReference type="Pfam" id="PF08240">
    <property type="entry name" value="ADH_N"/>
    <property type="match status" value="1"/>
</dbReference>
<comment type="cofactor">
    <cofactor evidence="1 5">
        <name>Zn(2+)</name>
        <dbReference type="ChEBI" id="CHEBI:29105"/>
    </cofactor>
</comment>
<sequence>MRGVVFTGDRKIEIGTFDEPKAGTGEVVIEIKASGICGSDLKFYRLGMKEALASFGTGPGALEDDMRIIAGHEPCGIVAEVGPGVDASIAVGDRVMVFHYTGCGLCRECRAGWTQLCERGTGLIGSTVDGGHADYMVAPAVAVLPLPDELSFSAGAAVACGTGTAYGALQRLELTAADTIAIFGLGPVGQGAVQLATAMGAPVIGVDIASERVTMATKFGATHAIDSSTTDPVEAIRELTGGRGVTRALDVSGAPSGRQAAVVSTATWGKVAFVGHGPATEIDISRDVIRRQLSLIGSYTFSDQAMYDCARFIADHGIDADAVFTHRWTLDQAEEAYVEFDKQAGGKAVFEF</sequence>
<evidence type="ECO:0000256" key="1">
    <source>
        <dbReference type="ARBA" id="ARBA00001947"/>
    </source>
</evidence>
<dbReference type="InterPro" id="IPR036291">
    <property type="entry name" value="NAD(P)-bd_dom_sf"/>
</dbReference>
<dbReference type="OrthoDB" id="3567264at2"/>
<dbReference type="SMART" id="SM00829">
    <property type="entry name" value="PKS_ER"/>
    <property type="match status" value="1"/>
</dbReference>
<keyword evidence="8" id="KW-1185">Reference proteome</keyword>
<dbReference type="CDD" id="cd08239">
    <property type="entry name" value="THR_DH_like"/>
    <property type="match status" value="1"/>
</dbReference>
<dbReference type="InterPro" id="IPR020843">
    <property type="entry name" value="ER"/>
</dbReference>
<dbReference type="SUPFAM" id="SSF50129">
    <property type="entry name" value="GroES-like"/>
    <property type="match status" value="1"/>
</dbReference>
<dbReference type="InterPro" id="IPR013149">
    <property type="entry name" value="ADH-like_C"/>
</dbReference>
<reference evidence="7 8" key="1">
    <citation type="submission" date="2018-09" db="EMBL/GenBank/DDBJ databases">
        <title>Genome sequencing of Nocardioides immobilis CCTCC AB 2017083 for comparison to Nocardioides silvaticus.</title>
        <authorList>
            <person name="Li C."/>
            <person name="Wang G."/>
        </authorList>
    </citation>
    <scope>NUCLEOTIDE SEQUENCE [LARGE SCALE GENOMIC DNA]</scope>
    <source>
        <strain evidence="7 8">CCTCC AB 2017083</strain>
    </source>
</reference>
<keyword evidence="2 5" id="KW-0479">Metal-binding</keyword>
<dbReference type="GO" id="GO:0016491">
    <property type="term" value="F:oxidoreductase activity"/>
    <property type="evidence" value="ECO:0007669"/>
    <property type="project" value="UniProtKB-KW"/>
</dbReference>
<dbReference type="InterPro" id="IPR050129">
    <property type="entry name" value="Zn_alcohol_dh"/>
</dbReference>
<keyword evidence="3 5" id="KW-0862">Zinc</keyword>
<dbReference type="PANTHER" id="PTHR43401">
    <property type="entry name" value="L-THREONINE 3-DEHYDROGENASE"/>
    <property type="match status" value="1"/>
</dbReference>
<evidence type="ECO:0000313" key="8">
    <source>
        <dbReference type="Proteomes" id="UP000283644"/>
    </source>
</evidence>
<dbReference type="PANTHER" id="PTHR43401:SF2">
    <property type="entry name" value="L-THREONINE 3-DEHYDROGENASE"/>
    <property type="match status" value="1"/>
</dbReference>
<dbReference type="AlphaFoldDB" id="A0A417XTM1"/>
<dbReference type="Proteomes" id="UP000283644">
    <property type="component" value="Unassembled WGS sequence"/>
</dbReference>
<keyword evidence="4" id="KW-0560">Oxidoreductase</keyword>
<dbReference type="InterPro" id="IPR011032">
    <property type="entry name" value="GroES-like_sf"/>
</dbReference>
<dbReference type="RefSeq" id="WP_118928599.1">
    <property type="nucleotide sequence ID" value="NZ_QXGH01000040.1"/>
</dbReference>
<proteinExistence type="inferred from homology"/>
<comment type="similarity">
    <text evidence="5">Belongs to the zinc-containing alcohol dehydrogenase family.</text>
</comment>
<evidence type="ECO:0000256" key="4">
    <source>
        <dbReference type="ARBA" id="ARBA00023002"/>
    </source>
</evidence>
<comment type="caution">
    <text evidence="7">The sequence shown here is derived from an EMBL/GenBank/DDBJ whole genome shotgun (WGS) entry which is preliminary data.</text>
</comment>
<gene>
    <name evidence="7" type="ORF">D0Z08_28080</name>
</gene>
<dbReference type="EMBL" id="QXGH01000040">
    <property type="protein sequence ID" value="RHW23802.1"/>
    <property type="molecule type" value="Genomic_DNA"/>
</dbReference>
<dbReference type="InterPro" id="IPR013154">
    <property type="entry name" value="ADH-like_N"/>
</dbReference>
<dbReference type="Pfam" id="PF00107">
    <property type="entry name" value="ADH_zinc_N"/>
    <property type="match status" value="1"/>
</dbReference>
<dbReference type="InterPro" id="IPR002328">
    <property type="entry name" value="ADH_Zn_CS"/>
</dbReference>
<accession>A0A417XTM1</accession>
<protein>
    <submittedName>
        <fullName evidence="7">Iditol 2-dehydrogenase</fullName>
    </submittedName>
</protein>
<evidence type="ECO:0000256" key="2">
    <source>
        <dbReference type="ARBA" id="ARBA00022723"/>
    </source>
</evidence>
<feature type="domain" description="Enoyl reductase (ER)" evidence="6">
    <location>
        <begin position="8"/>
        <end position="350"/>
    </location>
</feature>